<evidence type="ECO:0000256" key="1">
    <source>
        <dbReference type="SAM" id="MobiDB-lite"/>
    </source>
</evidence>
<keyword evidence="2" id="KW-1133">Transmembrane helix</keyword>
<reference evidence="5" key="1">
    <citation type="submission" date="2010-08" db="EMBL/GenBank/DDBJ databases">
        <authorList>
            <consortium name="Caenorhabditis japonica Sequencing Consortium"/>
            <person name="Wilson R.K."/>
        </authorList>
    </citation>
    <scope>NUCLEOTIDE SEQUENCE [LARGE SCALE GENOMIC DNA]</scope>
    <source>
        <strain evidence="5">DF5081</strain>
    </source>
</reference>
<feature type="region of interest" description="Disordered" evidence="1">
    <location>
        <begin position="1"/>
        <end position="35"/>
    </location>
</feature>
<dbReference type="EnsemblMetazoa" id="CJA38218b.1">
    <property type="protein sequence ID" value="CJA38218b.1"/>
    <property type="gene ID" value="WBGene00214065"/>
</dbReference>
<protein>
    <recommendedName>
        <fullName evidence="3">Chitin synthase chs-1/2 N-terminal putative transporter domain-containing protein</fullName>
    </recommendedName>
</protein>
<feature type="transmembrane region" description="Helical" evidence="2">
    <location>
        <begin position="238"/>
        <end position="257"/>
    </location>
</feature>
<sequence length="330" mass="36710">MMHTLDHRPMCRMDTLEGKEEDGASSAASSSNNVKGYYYSNGNVVAEDTEQRPKTFDSQVPQAPPPKIPTREYDANFSTVTENKGWDIFRLLPPKPDRIGHGFWHDASLQVLKLATFVVLFLLTLGSAVVAKSTFILMTSAIGWGGQTITICNQVISEATQNTVKLKNAHVVKWVWATLLALSAPEALCFVRSMHRTMFRNVKRPTCIQFFFVLIVESLHSVGVGILVFRIFPDLDAVTAVQLTNAMCFVPAVLSLISRRPSKVSLILVFIDIAAIAAQSSGFWAYPMFMPNLQKHSVAIPVSLSLISLAWWQNFVHRDSIFPPVRTLAK</sequence>
<name>A0A8R1ELS3_CAEJA</name>
<feature type="transmembrane region" description="Helical" evidence="2">
    <location>
        <begin position="111"/>
        <end position="131"/>
    </location>
</feature>
<dbReference type="Pfam" id="PF23000">
    <property type="entry name" value="ChitinSynthase_IV_N"/>
    <property type="match status" value="1"/>
</dbReference>
<evidence type="ECO:0000256" key="2">
    <source>
        <dbReference type="SAM" id="Phobius"/>
    </source>
</evidence>
<feature type="transmembrane region" description="Helical" evidence="2">
    <location>
        <begin position="174"/>
        <end position="191"/>
    </location>
</feature>
<evidence type="ECO:0000313" key="4">
    <source>
        <dbReference type="EnsemblMetazoa" id="CJA38218b.1"/>
    </source>
</evidence>
<feature type="region of interest" description="Disordered" evidence="1">
    <location>
        <begin position="48"/>
        <end position="70"/>
    </location>
</feature>
<organism evidence="4 5">
    <name type="scientific">Caenorhabditis japonica</name>
    <dbReference type="NCBI Taxonomy" id="281687"/>
    <lineage>
        <taxon>Eukaryota</taxon>
        <taxon>Metazoa</taxon>
        <taxon>Ecdysozoa</taxon>
        <taxon>Nematoda</taxon>
        <taxon>Chromadorea</taxon>
        <taxon>Rhabditida</taxon>
        <taxon>Rhabditina</taxon>
        <taxon>Rhabditomorpha</taxon>
        <taxon>Rhabditoidea</taxon>
        <taxon>Rhabditidae</taxon>
        <taxon>Peloderinae</taxon>
        <taxon>Caenorhabditis</taxon>
    </lineage>
</organism>
<feature type="transmembrane region" description="Helical" evidence="2">
    <location>
        <begin position="264"/>
        <end position="286"/>
    </location>
</feature>
<reference evidence="4" key="2">
    <citation type="submission" date="2022-06" db="UniProtKB">
        <authorList>
            <consortium name="EnsemblMetazoa"/>
        </authorList>
    </citation>
    <scope>IDENTIFICATION</scope>
    <source>
        <strain evidence="4">DF5081</strain>
    </source>
</reference>
<dbReference type="InterPro" id="IPR055120">
    <property type="entry name" value="Chs-1/2_IV_N"/>
</dbReference>
<accession>A0A8R1ELS3</accession>
<feature type="compositionally biased region" description="Basic and acidic residues" evidence="1">
    <location>
        <begin position="1"/>
        <end position="22"/>
    </location>
</feature>
<dbReference type="Proteomes" id="UP000005237">
    <property type="component" value="Unassembled WGS sequence"/>
</dbReference>
<keyword evidence="2" id="KW-0472">Membrane</keyword>
<feature type="domain" description="Chitin synthase chs-1/2 N-terminal putative transporter" evidence="3">
    <location>
        <begin position="104"/>
        <end position="318"/>
    </location>
</feature>
<evidence type="ECO:0000259" key="3">
    <source>
        <dbReference type="Pfam" id="PF23000"/>
    </source>
</evidence>
<keyword evidence="5" id="KW-1185">Reference proteome</keyword>
<proteinExistence type="predicted"/>
<evidence type="ECO:0000313" key="5">
    <source>
        <dbReference type="Proteomes" id="UP000005237"/>
    </source>
</evidence>
<feature type="transmembrane region" description="Helical" evidence="2">
    <location>
        <begin position="211"/>
        <end position="232"/>
    </location>
</feature>
<dbReference type="AlphaFoldDB" id="A0A8R1ELS3"/>
<keyword evidence="2" id="KW-0812">Transmembrane</keyword>